<evidence type="ECO:0000313" key="3">
    <source>
        <dbReference type="Proteomes" id="UP001501845"/>
    </source>
</evidence>
<name>A0ABP7Y109_9ACTN</name>
<feature type="region of interest" description="Disordered" evidence="1">
    <location>
        <begin position="1"/>
        <end position="58"/>
    </location>
</feature>
<accession>A0ABP7Y109</accession>
<dbReference type="Proteomes" id="UP001501845">
    <property type="component" value="Unassembled WGS sequence"/>
</dbReference>
<comment type="caution">
    <text evidence="2">The sequence shown here is derived from an EMBL/GenBank/DDBJ whole genome shotgun (WGS) entry which is preliminary data.</text>
</comment>
<protein>
    <submittedName>
        <fullName evidence="2">Uncharacterized protein</fullName>
    </submittedName>
</protein>
<evidence type="ECO:0000256" key="1">
    <source>
        <dbReference type="SAM" id="MobiDB-lite"/>
    </source>
</evidence>
<evidence type="ECO:0000313" key="2">
    <source>
        <dbReference type="EMBL" id="GAA4129161.1"/>
    </source>
</evidence>
<reference evidence="3" key="1">
    <citation type="journal article" date="2019" name="Int. J. Syst. Evol. Microbiol.">
        <title>The Global Catalogue of Microorganisms (GCM) 10K type strain sequencing project: providing services to taxonomists for standard genome sequencing and annotation.</title>
        <authorList>
            <consortium name="The Broad Institute Genomics Platform"/>
            <consortium name="The Broad Institute Genome Sequencing Center for Infectious Disease"/>
            <person name="Wu L."/>
            <person name="Ma J."/>
        </authorList>
    </citation>
    <scope>NUCLEOTIDE SEQUENCE [LARGE SCALE GENOMIC DNA]</scope>
    <source>
        <strain evidence="3">JCM 17589</strain>
    </source>
</reference>
<organism evidence="2 3">
    <name type="scientific">Streptomyces tunisiensis</name>
    <dbReference type="NCBI Taxonomy" id="948699"/>
    <lineage>
        <taxon>Bacteria</taxon>
        <taxon>Bacillati</taxon>
        <taxon>Actinomycetota</taxon>
        <taxon>Actinomycetes</taxon>
        <taxon>Kitasatosporales</taxon>
        <taxon>Streptomycetaceae</taxon>
        <taxon>Streptomyces</taxon>
    </lineage>
</organism>
<sequence length="58" mass="6048">MVAARDPARVVKQKKPLSEEGAESDAVGEYRQAQDAASPPGGPSGSADRRILVDQGRA</sequence>
<dbReference type="EMBL" id="BAABBU010000006">
    <property type="protein sequence ID" value="GAA4129161.1"/>
    <property type="molecule type" value="Genomic_DNA"/>
</dbReference>
<keyword evidence="3" id="KW-1185">Reference proteome</keyword>
<feature type="compositionally biased region" description="Basic and acidic residues" evidence="1">
    <location>
        <begin position="47"/>
        <end position="58"/>
    </location>
</feature>
<gene>
    <name evidence="2" type="ORF">GCM10022285_16440</name>
</gene>
<proteinExistence type="predicted"/>